<proteinExistence type="predicted"/>
<evidence type="ECO:0000313" key="2">
    <source>
        <dbReference type="EMBL" id="MDQ0177587.1"/>
    </source>
</evidence>
<evidence type="ECO:0000256" key="1">
    <source>
        <dbReference type="SAM" id="Phobius"/>
    </source>
</evidence>
<dbReference type="InterPro" id="IPR025918">
    <property type="entry name" value="YIEGIA"/>
</dbReference>
<feature type="transmembrane region" description="Helical" evidence="1">
    <location>
        <begin position="6"/>
        <end position="22"/>
    </location>
</feature>
<feature type="transmembrane region" description="Helical" evidence="1">
    <location>
        <begin position="115"/>
        <end position="146"/>
    </location>
</feature>
<dbReference type="Proteomes" id="UP001223586">
    <property type="component" value="Unassembled WGS sequence"/>
</dbReference>
<comment type="caution">
    <text evidence="2">The sequence shown here is derived from an EMBL/GenBank/DDBJ whole genome shotgun (WGS) entry which is preliminary data.</text>
</comment>
<name>A0ABT9WXI4_9BACI</name>
<accession>A0ABT9WXI4</accession>
<dbReference type="EMBL" id="JAUSTT010000024">
    <property type="protein sequence ID" value="MDQ0177587.1"/>
    <property type="molecule type" value="Genomic_DNA"/>
</dbReference>
<feature type="transmembrane region" description="Helical" evidence="1">
    <location>
        <begin position="43"/>
        <end position="59"/>
    </location>
</feature>
<dbReference type="RefSeq" id="WP_307231697.1">
    <property type="nucleotide sequence ID" value="NZ_JAUSTT010000024.1"/>
</dbReference>
<protein>
    <recommendedName>
        <fullName evidence="4">YIEGIA protein</fullName>
    </recommendedName>
</protein>
<sequence length="292" mass="32592">MEKYLLSTTIGIAFGFIARIVMMRTDSRQYPSYPQGRTINLSFGFIASFIGAVAVPSFLESDWTAVTFLGLASTQFREVRNMERQTLEKLDEMELVPRGGPFIEGMAQAFEGRNYLVMFTAMATTLAASLFHFMWAIPVGIVLLIIDKVKMAGKTLQHIADFKVGELHFKGPNLFVDGIHLMNVGLENDKKIIMEKGIGIVVKPKNDDSIVTLSYLGQRQAMLHHVSNVLGVYRDSGEPTLVPISKRDMNNGSIGLLLLPQEKDIEQIMLSLRDVPILDSAIRLPSKEKKRS</sequence>
<keyword evidence="1" id="KW-0812">Transmembrane</keyword>
<keyword evidence="1" id="KW-0472">Membrane</keyword>
<evidence type="ECO:0000313" key="3">
    <source>
        <dbReference type="Proteomes" id="UP001223586"/>
    </source>
</evidence>
<dbReference type="Pfam" id="PF14045">
    <property type="entry name" value="YIEGIA"/>
    <property type="match status" value="1"/>
</dbReference>
<evidence type="ECO:0008006" key="4">
    <source>
        <dbReference type="Google" id="ProtNLM"/>
    </source>
</evidence>
<keyword evidence="1" id="KW-1133">Transmembrane helix</keyword>
<organism evidence="2 3">
    <name type="scientific">Bacillus chungangensis</name>
    <dbReference type="NCBI Taxonomy" id="587633"/>
    <lineage>
        <taxon>Bacteria</taxon>
        <taxon>Bacillati</taxon>
        <taxon>Bacillota</taxon>
        <taxon>Bacilli</taxon>
        <taxon>Bacillales</taxon>
        <taxon>Bacillaceae</taxon>
        <taxon>Bacillus</taxon>
    </lineage>
</organism>
<reference evidence="2 3" key="1">
    <citation type="submission" date="2023-07" db="EMBL/GenBank/DDBJ databases">
        <title>Genomic Encyclopedia of Type Strains, Phase IV (KMG-IV): sequencing the most valuable type-strain genomes for metagenomic binning, comparative biology and taxonomic classification.</title>
        <authorList>
            <person name="Goeker M."/>
        </authorList>
    </citation>
    <scope>NUCLEOTIDE SEQUENCE [LARGE SCALE GENOMIC DNA]</scope>
    <source>
        <strain evidence="2 3">DSM 23837</strain>
    </source>
</reference>
<keyword evidence="3" id="KW-1185">Reference proteome</keyword>
<gene>
    <name evidence="2" type="ORF">J2S08_003467</name>
</gene>